<dbReference type="PATRIC" id="fig|1125699.3.peg.1550"/>
<dbReference type="InterPro" id="IPR003791">
    <property type="entry name" value="UPF0178"/>
</dbReference>
<gene>
    <name evidence="3" type="ORF">HMPREF9194_01538</name>
</gene>
<evidence type="ECO:0000256" key="1">
    <source>
        <dbReference type="ARBA" id="ARBA00008522"/>
    </source>
</evidence>
<accession>S3K137</accession>
<keyword evidence="4" id="KW-1185">Reference proteome</keyword>
<sequence length="159" mass="17868">MANLTVWVDADSCPVGVRAMIIRFAHRLQIPAVFAANRPVPLEPPSPFIRMQISDATPDAADNYIVEHCGEDDVVVTRDIPLASRLVEKGITVLNDRGVVYTDENIRERLSLRNFNLELYENGLKGDQTGSFGKKELNLFANSFDRELQKKLKRTANKV</sequence>
<comment type="caution">
    <text evidence="3">The sequence shown here is derived from an EMBL/GenBank/DDBJ whole genome shotgun (WGS) entry which is preliminary data.</text>
</comment>
<dbReference type="EMBL" id="ATFF01000006">
    <property type="protein sequence ID" value="EPF31195.1"/>
    <property type="molecule type" value="Genomic_DNA"/>
</dbReference>
<dbReference type="Proteomes" id="UP000014541">
    <property type="component" value="Unassembled WGS sequence"/>
</dbReference>
<dbReference type="AlphaFoldDB" id="S3K137"/>
<proteinExistence type="inferred from homology"/>
<reference evidence="3 4" key="1">
    <citation type="submission" date="2013-04" db="EMBL/GenBank/DDBJ databases">
        <title>The Genome Sequence of Treponema maltophilum ATCC 51939.</title>
        <authorList>
            <consortium name="The Broad Institute Genomics Platform"/>
            <person name="Earl A."/>
            <person name="Ward D."/>
            <person name="Feldgarden M."/>
            <person name="Gevers D."/>
            <person name="Leonetti C."/>
            <person name="Blanton J.M."/>
            <person name="Dewhirst F.E."/>
            <person name="Izard J."/>
            <person name="Walker B."/>
            <person name="Young S."/>
            <person name="Zeng Q."/>
            <person name="Gargeya S."/>
            <person name="Fitzgerald M."/>
            <person name="Haas B."/>
            <person name="Abouelleil A."/>
            <person name="Allen A.W."/>
            <person name="Alvarado L."/>
            <person name="Arachchi H.M."/>
            <person name="Berlin A.M."/>
            <person name="Chapman S.B."/>
            <person name="Gainer-Dewar J."/>
            <person name="Goldberg J."/>
            <person name="Griggs A."/>
            <person name="Gujja S."/>
            <person name="Hansen M."/>
            <person name="Howarth C."/>
            <person name="Imamovic A."/>
            <person name="Ireland A."/>
            <person name="Larimer J."/>
            <person name="McCowan C."/>
            <person name="Murphy C."/>
            <person name="Pearson M."/>
            <person name="Poon T.W."/>
            <person name="Priest M."/>
            <person name="Roberts A."/>
            <person name="Saif S."/>
            <person name="Shea T."/>
            <person name="Sisk P."/>
            <person name="Sykes S."/>
            <person name="Wortman J."/>
            <person name="Nusbaum C."/>
            <person name="Birren B."/>
        </authorList>
    </citation>
    <scope>NUCLEOTIDE SEQUENCE [LARGE SCALE GENOMIC DNA]</scope>
    <source>
        <strain evidence="3 4">ATCC 51939</strain>
    </source>
</reference>
<dbReference type="Pfam" id="PF02639">
    <property type="entry name" value="DUF188"/>
    <property type="match status" value="1"/>
</dbReference>
<evidence type="ECO:0000313" key="4">
    <source>
        <dbReference type="Proteomes" id="UP000014541"/>
    </source>
</evidence>
<dbReference type="HOGENOM" id="CLU_106619_2_0_12"/>
<comment type="similarity">
    <text evidence="1 2">Belongs to the UPF0178 family.</text>
</comment>
<organism evidence="3 4">
    <name type="scientific">Treponema maltophilum ATCC 51939</name>
    <dbReference type="NCBI Taxonomy" id="1125699"/>
    <lineage>
        <taxon>Bacteria</taxon>
        <taxon>Pseudomonadati</taxon>
        <taxon>Spirochaetota</taxon>
        <taxon>Spirochaetia</taxon>
        <taxon>Spirochaetales</taxon>
        <taxon>Treponemataceae</taxon>
        <taxon>Treponema</taxon>
    </lineage>
</organism>
<dbReference type="eggNOG" id="COG1671">
    <property type="taxonomic scope" value="Bacteria"/>
</dbReference>
<dbReference type="PANTHER" id="PTHR35146:SF1">
    <property type="entry name" value="UPF0178 PROTEIN YAII"/>
    <property type="match status" value="1"/>
</dbReference>
<dbReference type="PANTHER" id="PTHR35146">
    <property type="entry name" value="UPF0178 PROTEIN YAII"/>
    <property type="match status" value="1"/>
</dbReference>
<evidence type="ECO:0000256" key="2">
    <source>
        <dbReference type="HAMAP-Rule" id="MF_00489"/>
    </source>
</evidence>
<evidence type="ECO:0000313" key="3">
    <source>
        <dbReference type="EMBL" id="EPF31195.1"/>
    </source>
</evidence>
<dbReference type="RefSeq" id="WP_016525806.1">
    <property type="nucleotide sequence ID" value="NZ_KE332518.1"/>
</dbReference>
<protein>
    <recommendedName>
        <fullName evidence="2">UPF0178 protein HMPREF9194_01538</fullName>
    </recommendedName>
</protein>
<dbReference type="OrthoDB" id="9798918at2"/>
<name>S3K137_TREMA</name>
<dbReference type="STRING" id="1125699.HMPREF9194_01538"/>
<dbReference type="CDD" id="cd18720">
    <property type="entry name" value="PIN_YqxD-like"/>
    <property type="match status" value="1"/>
</dbReference>
<dbReference type="HAMAP" id="MF_00489">
    <property type="entry name" value="UPF0178"/>
    <property type="match status" value="1"/>
</dbReference>